<name>A0A916UBI3_9SPHI</name>
<feature type="domain" description="DUF3347" evidence="2">
    <location>
        <begin position="50"/>
        <end position="126"/>
    </location>
</feature>
<dbReference type="RefSeq" id="WP_188626877.1">
    <property type="nucleotide sequence ID" value="NZ_BMIL01000006.1"/>
</dbReference>
<dbReference type="PROSITE" id="PS51257">
    <property type="entry name" value="PROKAR_LIPOPROTEIN"/>
    <property type="match status" value="1"/>
</dbReference>
<comment type="caution">
    <text evidence="3">The sequence shown here is derived from an EMBL/GenBank/DDBJ whole genome shotgun (WGS) entry which is preliminary data.</text>
</comment>
<keyword evidence="4" id="KW-1185">Reference proteome</keyword>
<keyword evidence="1" id="KW-0732">Signal</keyword>
<reference evidence="3" key="1">
    <citation type="journal article" date="2014" name="Int. J. Syst. Evol. Microbiol.">
        <title>Complete genome sequence of Corynebacterium casei LMG S-19264T (=DSM 44701T), isolated from a smear-ripened cheese.</title>
        <authorList>
            <consortium name="US DOE Joint Genome Institute (JGI-PGF)"/>
            <person name="Walter F."/>
            <person name="Albersmeier A."/>
            <person name="Kalinowski J."/>
            <person name="Ruckert C."/>
        </authorList>
    </citation>
    <scope>NUCLEOTIDE SEQUENCE</scope>
    <source>
        <strain evidence="3">CGMCC 1.15343</strain>
    </source>
</reference>
<dbReference type="AlphaFoldDB" id="A0A916UBI3"/>
<reference evidence="3" key="2">
    <citation type="submission" date="2020-09" db="EMBL/GenBank/DDBJ databases">
        <authorList>
            <person name="Sun Q."/>
            <person name="Zhou Y."/>
        </authorList>
    </citation>
    <scope>NUCLEOTIDE SEQUENCE</scope>
    <source>
        <strain evidence="3">CGMCC 1.15343</strain>
    </source>
</reference>
<feature type="signal peptide" evidence="1">
    <location>
        <begin position="1"/>
        <end position="19"/>
    </location>
</feature>
<evidence type="ECO:0000313" key="4">
    <source>
        <dbReference type="Proteomes" id="UP000651668"/>
    </source>
</evidence>
<dbReference type="Pfam" id="PF11827">
    <property type="entry name" value="DUF3347"/>
    <property type="match status" value="1"/>
</dbReference>
<dbReference type="Proteomes" id="UP000651668">
    <property type="component" value="Unassembled WGS sequence"/>
</dbReference>
<organism evidence="3 4">
    <name type="scientific">Pedobacter quisquiliarum</name>
    <dbReference type="NCBI Taxonomy" id="1834438"/>
    <lineage>
        <taxon>Bacteria</taxon>
        <taxon>Pseudomonadati</taxon>
        <taxon>Bacteroidota</taxon>
        <taxon>Sphingobacteriia</taxon>
        <taxon>Sphingobacteriales</taxon>
        <taxon>Sphingobacteriaceae</taxon>
        <taxon>Pedobacter</taxon>
    </lineage>
</organism>
<sequence>MKNYAGVVLIFVLAACSNAQNPKETSEPKKVQAATTNTAVELENPKLQSIYNNYVVLKDALVASDYEPAKQAASALEKQLAGYEGCENTSLIAKKISASKDLAAQRKEFTYLSSDVIALFNHATIKKGTIYVEHCPMANKGDGGSWLSSEKKIQNPYYGDEMMECGTVTDEFKVSI</sequence>
<protein>
    <recommendedName>
        <fullName evidence="2">DUF3347 domain-containing protein</fullName>
    </recommendedName>
</protein>
<dbReference type="InterPro" id="IPR021782">
    <property type="entry name" value="DUF3347"/>
</dbReference>
<gene>
    <name evidence="3" type="ORF">GCM10011387_21270</name>
</gene>
<evidence type="ECO:0000256" key="1">
    <source>
        <dbReference type="SAM" id="SignalP"/>
    </source>
</evidence>
<accession>A0A916UBI3</accession>
<dbReference type="EMBL" id="BMIL01000006">
    <property type="protein sequence ID" value="GGC67613.1"/>
    <property type="molecule type" value="Genomic_DNA"/>
</dbReference>
<evidence type="ECO:0000313" key="3">
    <source>
        <dbReference type="EMBL" id="GGC67613.1"/>
    </source>
</evidence>
<evidence type="ECO:0000259" key="2">
    <source>
        <dbReference type="Pfam" id="PF11827"/>
    </source>
</evidence>
<feature type="chain" id="PRO_5036735203" description="DUF3347 domain-containing protein" evidence="1">
    <location>
        <begin position="20"/>
        <end position="176"/>
    </location>
</feature>
<proteinExistence type="predicted"/>